<accession>A0AAU9VZQ9</accession>
<proteinExistence type="predicted"/>
<dbReference type="PANTHER" id="PTHR10098:SF108">
    <property type="entry name" value="TETRATRICOPEPTIDE REPEAT PROTEIN 28"/>
    <property type="match status" value="1"/>
</dbReference>
<feature type="repeat" description="TPR" evidence="1">
    <location>
        <begin position="499"/>
        <end position="532"/>
    </location>
</feature>
<dbReference type="Pfam" id="PF12770">
    <property type="entry name" value="CHAT"/>
    <property type="match status" value="1"/>
</dbReference>
<feature type="repeat" description="TPR" evidence="1">
    <location>
        <begin position="459"/>
        <end position="492"/>
    </location>
</feature>
<dbReference type="EMBL" id="CALNXJ010000004">
    <property type="protein sequence ID" value="CAH3038629.1"/>
    <property type="molecule type" value="Genomic_DNA"/>
</dbReference>
<protein>
    <recommendedName>
        <fullName evidence="3">CHAT domain-containing protein</fullName>
    </recommendedName>
</protein>
<dbReference type="InterPro" id="IPR011990">
    <property type="entry name" value="TPR-like_helical_dom_sf"/>
</dbReference>
<comment type="caution">
    <text evidence="4">The sequence shown here is derived from an EMBL/GenBank/DDBJ whole genome shotgun (WGS) entry which is preliminary data.</text>
</comment>
<feature type="repeat" description="TPR" evidence="1">
    <location>
        <begin position="297"/>
        <end position="330"/>
    </location>
</feature>
<dbReference type="Gene3D" id="1.25.40.10">
    <property type="entry name" value="Tetratricopeptide repeat domain"/>
    <property type="match status" value="3"/>
</dbReference>
<feature type="repeat" description="TPR" evidence="1">
    <location>
        <begin position="177"/>
        <end position="210"/>
    </location>
</feature>
<feature type="region of interest" description="Disordered" evidence="2">
    <location>
        <begin position="734"/>
        <end position="770"/>
    </location>
</feature>
<dbReference type="Proteomes" id="UP001159428">
    <property type="component" value="Unassembled WGS sequence"/>
</dbReference>
<dbReference type="SUPFAM" id="SSF48452">
    <property type="entry name" value="TPR-like"/>
    <property type="match status" value="3"/>
</dbReference>
<dbReference type="PROSITE" id="PS50005">
    <property type="entry name" value="TPR"/>
    <property type="match status" value="4"/>
</dbReference>
<keyword evidence="5" id="KW-1185">Reference proteome</keyword>
<keyword evidence="1" id="KW-0802">TPR repeat</keyword>
<dbReference type="Pfam" id="PF13181">
    <property type="entry name" value="TPR_8"/>
    <property type="match status" value="2"/>
</dbReference>
<name>A0AAU9VZQ9_9CNID</name>
<organism evidence="4 5">
    <name type="scientific">Pocillopora meandrina</name>
    <dbReference type="NCBI Taxonomy" id="46732"/>
    <lineage>
        <taxon>Eukaryota</taxon>
        <taxon>Metazoa</taxon>
        <taxon>Cnidaria</taxon>
        <taxon>Anthozoa</taxon>
        <taxon>Hexacorallia</taxon>
        <taxon>Scleractinia</taxon>
        <taxon>Astrocoeniina</taxon>
        <taxon>Pocilloporidae</taxon>
        <taxon>Pocillopora</taxon>
    </lineage>
</organism>
<evidence type="ECO:0000256" key="2">
    <source>
        <dbReference type="SAM" id="MobiDB-lite"/>
    </source>
</evidence>
<dbReference type="PANTHER" id="PTHR10098">
    <property type="entry name" value="RAPSYN-RELATED"/>
    <property type="match status" value="1"/>
</dbReference>
<sequence>MDNMDEISWALFTGIAVASVLLQTCRYKKAIEIFTECLVLFKQFKVEKLNSFSVIVFHRLFDLYCLVGDTKNAIKIGEEAIRIHLQETGNKKELGVIFMQIGRLHGELEEFNQAKDFYEKAVATLKEAGDQALIKLGEALNDLGKYYEILRDFQNAKRMQHEALEISERTGKKSEKIMIYRNLGDIHTSLKEFDNAEKFYRRALSISKELRNKSGEAFTYKGLRGFYHGKNDYAMAETYARKALEVYTEIGDKKEEGTLNCVLGTLCHFLGRYEEALEFHRRSLAIYEKIGDRIGEGQQYANLAVVYQSMGDFCKAKQYFEQALTINKETNITLGQGIDYGNLATIYRHLGDNARAQECSEKALELKSGTGLQETTLSDYLHLGISCQNRGQYVQAKEHFEKGRKIAREVGERNIAQEALQLNNLGTVYQLEGDIPTAVRYLERSLHIFKQIGNKHYESVVLGALGDLYSSQGEYERAMQQYQQGLNIVKETKGKTMEAKILNSLGNCYFDQKDMKKAMMFFKQALSCCEKIEDLRGTSICCCSIACVYHLTLDRENFWLYLKRSIRALEETQKSIGESEYYKIGFADKHDRPYKLMVTTLITLKKFDLALSIVELVRARSLAELMVKRYSAPPLPDLDSSQLTCFHHTVRDKDKSCLSFYFAQGNLFSWILRANQETMLKADKTEDFLENIRRQGSRSTQDWVENLANQCYRQFSLLPGEQCEDRSLFPLHKDFDRRSPAEPQESPKFEQGQNTCQVKEKNEGSSNEEPPLKVLHKVIITPVADLLKGSEIIVVPDSSLSRVPFSALMNERGEFLAEKFKIRYTPSLTTLKLIQDSPADYHSGSGVLIVGDPDVGTVTHQGSELTFSPLPCARKEVEMIGKILHVQPLTGKEATKEAVLQKIHSVSLIHIAAHGEPKRGHIALAPSNREKNDFLLTMADISAVRLRAKLVVLICCHSGKGHIRAEGVVGIARAFLGSGARSVLASLWAVDDEATMEFMKQFYQHLVNGKSASESLHESMKWMRENPDYSEVRKWAPFVLIGDDVSFRFAK</sequence>
<evidence type="ECO:0000259" key="3">
    <source>
        <dbReference type="Pfam" id="PF12770"/>
    </source>
</evidence>
<dbReference type="Pfam" id="PF13424">
    <property type="entry name" value="TPR_12"/>
    <property type="match status" value="4"/>
</dbReference>
<dbReference type="AlphaFoldDB" id="A0AAU9VZQ9"/>
<reference evidence="4 5" key="1">
    <citation type="submission" date="2022-05" db="EMBL/GenBank/DDBJ databases">
        <authorList>
            <consortium name="Genoscope - CEA"/>
            <person name="William W."/>
        </authorList>
    </citation>
    <scope>NUCLEOTIDE SEQUENCE [LARGE SCALE GENOMIC DNA]</scope>
</reference>
<gene>
    <name evidence="4" type="ORF">PMEA_00021810</name>
</gene>
<evidence type="ECO:0000256" key="1">
    <source>
        <dbReference type="PROSITE-ProRule" id="PRU00339"/>
    </source>
</evidence>
<evidence type="ECO:0000313" key="5">
    <source>
        <dbReference type="Proteomes" id="UP001159428"/>
    </source>
</evidence>
<evidence type="ECO:0000313" key="4">
    <source>
        <dbReference type="EMBL" id="CAH3038629.1"/>
    </source>
</evidence>
<dbReference type="SMART" id="SM00028">
    <property type="entry name" value="TPR"/>
    <property type="match status" value="12"/>
</dbReference>
<feature type="domain" description="CHAT" evidence="3">
    <location>
        <begin position="770"/>
        <end position="1043"/>
    </location>
</feature>
<dbReference type="InterPro" id="IPR019734">
    <property type="entry name" value="TPR_rpt"/>
</dbReference>
<dbReference type="InterPro" id="IPR024983">
    <property type="entry name" value="CHAT_dom"/>
</dbReference>
<feature type="compositionally biased region" description="Basic and acidic residues" evidence="2">
    <location>
        <begin position="734"/>
        <end position="748"/>
    </location>
</feature>